<organism evidence="6">
    <name type="scientific">Anisakis simplex</name>
    <name type="common">Herring worm</name>
    <dbReference type="NCBI Taxonomy" id="6269"/>
    <lineage>
        <taxon>Eukaryota</taxon>
        <taxon>Metazoa</taxon>
        <taxon>Ecdysozoa</taxon>
        <taxon>Nematoda</taxon>
        <taxon>Chromadorea</taxon>
        <taxon>Rhabditida</taxon>
        <taxon>Spirurina</taxon>
        <taxon>Ascaridomorpha</taxon>
        <taxon>Ascaridoidea</taxon>
        <taxon>Anisakidae</taxon>
        <taxon>Anisakis</taxon>
        <taxon>Anisakis simplex complex</taxon>
    </lineage>
</organism>
<dbReference type="PANTHER" id="PTHR24412:SF497">
    <property type="entry name" value="KELCH-LIKE PROTEIN 18"/>
    <property type="match status" value="1"/>
</dbReference>
<feature type="domain" description="BTB" evidence="3">
    <location>
        <begin position="36"/>
        <end position="87"/>
    </location>
</feature>
<evidence type="ECO:0000313" key="6">
    <source>
        <dbReference type="WBParaSite" id="ASIM_0001980201-mRNA-1"/>
    </source>
</evidence>
<keyword evidence="2" id="KW-0677">Repeat</keyword>
<evidence type="ECO:0000256" key="2">
    <source>
        <dbReference type="ARBA" id="ARBA00022737"/>
    </source>
</evidence>
<dbReference type="InterPro" id="IPR000210">
    <property type="entry name" value="BTB/POZ_dom"/>
</dbReference>
<protein>
    <submittedName>
        <fullName evidence="6">BTB domain-containing protein</fullName>
    </submittedName>
</protein>
<dbReference type="PROSITE" id="PS50097">
    <property type="entry name" value="BTB"/>
    <property type="match status" value="1"/>
</dbReference>
<evidence type="ECO:0000256" key="1">
    <source>
        <dbReference type="ARBA" id="ARBA00022441"/>
    </source>
</evidence>
<reference evidence="6" key="1">
    <citation type="submission" date="2017-02" db="UniProtKB">
        <authorList>
            <consortium name="WormBaseParasite"/>
        </authorList>
    </citation>
    <scope>IDENTIFICATION</scope>
</reference>
<keyword evidence="5" id="KW-1185">Reference proteome</keyword>
<dbReference type="InterPro" id="IPR011333">
    <property type="entry name" value="SKP1/BTB/POZ_sf"/>
</dbReference>
<name>A0A0M3KFP1_ANISI</name>
<evidence type="ECO:0000259" key="3">
    <source>
        <dbReference type="PROSITE" id="PS50097"/>
    </source>
</evidence>
<dbReference type="Pfam" id="PF00651">
    <property type="entry name" value="BTB"/>
    <property type="match status" value="1"/>
</dbReference>
<dbReference type="Proteomes" id="UP000267096">
    <property type="component" value="Unassembled WGS sequence"/>
</dbReference>
<dbReference type="SUPFAM" id="SSF54695">
    <property type="entry name" value="POZ domain"/>
    <property type="match status" value="1"/>
</dbReference>
<dbReference type="AlphaFoldDB" id="A0A0M3KFP1"/>
<dbReference type="EMBL" id="UYRR01036787">
    <property type="protein sequence ID" value="VDK68032.1"/>
    <property type="molecule type" value="Genomic_DNA"/>
</dbReference>
<sequence>MCDEDDEEVVVFECAASLAMSAFPNFDEIRRTGKLCDVVLVADGLRFSAHRVVLAATIPYFRAMFTAEMAECQQKEVHLQGGIIVES</sequence>
<dbReference type="WBParaSite" id="ASIM_0001980201-mRNA-1">
    <property type="protein sequence ID" value="ASIM_0001980201-mRNA-1"/>
    <property type="gene ID" value="ASIM_0001980201"/>
</dbReference>
<evidence type="ECO:0000313" key="5">
    <source>
        <dbReference type="Proteomes" id="UP000267096"/>
    </source>
</evidence>
<gene>
    <name evidence="4" type="ORF">ASIM_LOCUS19189</name>
</gene>
<dbReference type="PANTHER" id="PTHR24412">
    <property type="entry name" value="KELCH PROTEIN"/>
    <property type="match status" value="1"/>
</dbReference>
<dbReference type="Gene3D" id="3.30.710.10">
    <property type="entry name" value="Potassium Channel Kv1.1, Chain A"/>
    <property type="match status" value="1"/>
</dbReference>
<accession>A0A0M3KFP1</accession>
<evidence type="ECO:0000313" key="4">
    <source>
        <dbReference type="EMBL" id="VDK68032.1"/>
    </source>
</evidence>
<proteinExistence type="predicted"/>
<reference evidence="4 5" key="2">
    <citation type="submission" date="2018-11" db="EMBL/GenBank/DDBJ databases">
        <authorList>
            <consortium name="Pathogen Informatics"/>
        </authorList>
    </citation>
    <scope>NUCLEOTIDE SEQUENCE [LARGE SCALE GENOMIC DNA]</scope>
</reference>
<keyword evidence="1" id="KW-0880">Kelch repeat</keyword>
<dbReference type="OrthoDB" id="5862338at2759"/>